<keyword evidence="1 4" id="KW-0812">Transmembrane</keyword>
<dbReference type="SUPFAM" id="SSF90123">
    <property type="entry name" value="ABC transporter transmembrane region"/>
    <property type="match status" value="1"/>
</dbReference>
<dbReference type="GO" id="GO:0042287">
    <property type="term" value="F:MHC protein binding"/>
    <property type="evidence" value="ECO:0007669"/>
    <property type="project" value="InterPro"/>
</dbReference>
<evidence type="ECO:0000256" key="1">
    <source>
        <dbReference type="ARBA" id="ARBA00022692"/>
    </source>
</evidence>
<dbReference type="Gene3D" id="1.20.1560.10">
    <property type="entry name" value="ABC transporter type 1, transmembrane domain"/>
    <property type="match status" value="1"/>
</dbReference>
<keyword evidence="3 4" id="KW-0472">Membrane</keyword>
<dbReference type="AlphaFoldDB" id="A0A8C3H9F8"/>
<protein>
    <submittedName>
        <fullName evidence="5">Uncharacterized protein</fullName>
    </submittedName>
</protein>
<evidence type="ECO:0000256" key="4">
    <source>
        <dbReference type="SAM" id="Phobius"/>
    </source>
</evidence>
<keyword evidence="2 4" id="KW-1133">Transmembrane helix</keyword>
<reference evidence="5" key="2">
    <citation type="submission" date="2025-09" db="UniProtKB">
        <authorList>
            <consortium name="Ensembl"/>
        </authorList>
    </citation>
    <scope>IDENTIFICATION</scope>
</reference>
<accession>A0A8C3H9F8</accession>
<feature type="transmembrane region" description="Helical" evidence="4">
    <location>
        <begin position="128"/>
        <end position="151"/>
    </location>
</feature>
<dbReference type="GeneTree" id="ENSGT00940000160499"/>
<dbReference type="GO" id="GO:0019885">
    <property type="term" value="P:antigen processing and presentation of endogenous peptide antigen via MHC class I"/>
    <property type="evidence" value="ECO:0007669"/>
    <property type="project" value="InterPro"/>
</dbReference>
<dbReference type="GO" id="GO:0042825">
    <property type="term" value="C:TAP complex"/>
    <property type="evidence" value="ECO:0007669"/>
    <property type="project" value="InterPro"/>
</dbReference>
<dbReference type="Ensembl" id="ENSCPBT00000013047.1">
    <property type="protein sequence ID" value="ENSCPBP00000010860.1"/>
    <property type="gene ID" value="ENSCPBG00000008324.1"/>
</dbReference>
<evidence type="ECO:0000313" key="6">
    <source>
        <dbReference type="Proteomes" id="UP000694380"/>
    </source>
</evidence>
<reference evidence="5" key="1">
    <citation type="submission" date="2025-08" db="UniProtKB">
        <authorList>
            <consortium name="Ensembl"/>
        </authorList>
    </citation>
    <scope>IDENTIFICATION</scope>
</reference>
<dbReference type="OMA" id="VVIDEMY"/>
<dbReference type="GO" id="GO:0005524">
    <property type="term" value="F:ATP binding"/>
    <property type="evidence" value="ECO:0007669"/>
    <property type="project" value="InterPro"/>
</dbReference>
<proteinExistence type="predicted"/>
<dbReference type="InterPro" id="IPR005293">
    <property type="entry name" value="Tap2/ABCB3"/>
</dbReference>
<organism evidence="5 6">
    <name type="scientific">Chrysemys picta bellii</name>
    <name type="common">Western painted turtle</name>
    <name type="synonym">Emys bellii</name>
    <dbReference type="NCBI Taxonomy" id="8478"/>
    <lineage>
        <taxon>Eukaryota</taxon>
        <taxon>Metazoa</taxon>
        <taxon>Chordata</taxon>
        <taxon>Craniata</taxon>
        <taxon>Vertebrata</taxon>
        <taxon>Euteleostomi</taxon>
        <taxon>Archelosauria</taxon>
        <taxon>Testudinata</taxon>
        <taxon>Testudines</taxon>
        <taxon>Cryptodira</taxon>
        <taxon>Durocryptodira</taxon>
        <taxon>Testudinoidea</taxon>
        <taxon>Emydidae</taxon>
        <taxon>Chrysemys</taxon>
    </lineage>
</organism>
<dbReference type="PRINTS" id="PR01897">
    <property type="entry name" value="TAP2PROTEIN"/>
</dbReference>
<name>A0A8C3H9F8_CHRPI</name>
<sequence length="182" mass="19470">PPRWPPWGCRPPGWRLLCVSWGSGGPGGCWPRIGPTCPPPRALAALCLLPPLYLTLRRCLPLPDVPPALLAGAPWAWLLLSYGAVGLAQLTWGALGQGDRAGGPGTEKTERESRAILRRLVGLSQPDVPFLSGAFVFLTLAVIGEMFIPYYTGRVIDILGSSYGRDAFTTAVGLMCLTSFGR</sequence>
<evidence type="ECO:0000256" key="2">
    <source>
        <dbReference type="ARBA" id="ARBA00022989"/>
    </source>
</evidence>
<evidence type="ECO:0000313" key="5">
    <source>
        <dbReference type="Ensembl" id="ENSCPBP00000010860.1"/>
    </source>
</evidence>
<keyword evidence="6" id="KW-1185">Reference proteome</keyword>
<dbReference type="InterPro" id="IPR036640">
    <property type="entry name" value="ABC1_TM_sf"/>
</dbReference>
<dbReference type="GO" id="GO:0015440">
    <property type="term" value="F:ABC-type peptide transporter activity"/>
    <property type="evidence" value="ECO:0007669"/>
    <property type="project" value="InterPro"/>
</dbReference>
<dbReference type="Proteomes" id="UP000694380">
    <property type="component" value="Unplaced"/>
</dbReference>
<feature type="transmembrane region" description="Helical" evidence="4">
    <location>
        <begin position="75"/>
        <end position="95"/>
    </location>
</feature>
<evidence type="ECO:0000256" key="3">
    <source>
        <dbReference type="ARBA" id="ARBA00023136"/>
    </source>
</evidence>